<accession>A5CY63</accession>
<dbReference type="Proteomes" id="UP000006556">
    <property type="component" value="Chromosome"/>
</dbReference>
<name>A5CY63_PELTS</name>
<evidence type="ECO:0000313" key="1">
    <source>
        <dbReference type="EMBL" id="BAF61053.1"/>
    </source>
</evidence>
<dbReference type="InterPro" id="IPR023286">
    <property type="entry name" value="ABATE_dom_sf"/>
</dbReference>
<evidence type="ECO:0000313" key="2">
    <source>
        <dbReference type="Proteomes" id="UP000006556"/>
    </source>
</evidence>
<dbReference type="Gene3D" id="1.10.3300.10">
    <property type="entry name" value="Jann2411-like domain"/>
    <property type="match status" value="1"/>
</dbReference>
<gene>
    <name evidence="1" type="ordered locus">PTH_2872</name>
</gene>
<reference evidence="2" key="1">
    <citation type="journal article" date="2008" name="Genome Res.">
        <title>The genome of Pelotomaculum thermopropionicum reveals niche-associated evolution in anaerobic microbiota.</title>
        <authorList>
            <person name="Kosaka T."/>
            <person name="Kato S."/>
            <person name="Shimoyama T."/>
            <person name="Ishii S."/>
            <person name="Abe T."/>
            <person name="Watanabe K."/>
        </authorList>
    </citation>
    <scope>NUCLEOTIDE SEQUENCE [LARGE SCALE GENOMIC DNA]</scope>
    <source>
        <strain evidence="2">DSM 13744 / JCM 10971 / SI</strain>
    </source>
</reference>
<keyword evidence="2" id="KW-1185">Reference proteome</keyword>
<proteinExistence type="predicted"/>
<protein>
    <submittedName>
        <fullName evidence="1">Uncharacterized protein</fullName>
    </submittedName>
</protein>
<sequence length="288" mass="34273">MRPDVGAGNHVLPVQATVWFRLEYELVEENGETYIAATGRPFDIQKALYQPLDLPPVTKQPVRPEGWQEWPHLHLARLNAKSSQEILEFVNRWGLLGLWNVESYREWRPAGEEYKPYRVRGIKLSHETWFSKHFANPVYKNSREHKLHLYREPLEAFVWAAEEFQHFVTLANGEKPEGYRYAPKKPEDRKNEAQDILNRYLAGCRPVSWYTAKPEQWTTHWQAPSLLHYCYLLMWFDLTGLRQYRRCQHRPCGGVFIATRPNVDYCSTRCYENAKRLRSYYREERGII</sequence>
<dbReference type="EMBL" id="AP009389">
    <property type="protein sequence ID" value="BAF61053.1"/>
    <property type="molecule type" value="Genomic_DNA"/>
</dbReference>
<dbReference type="KEGG" id="pth:PTH_2872"/>
<dbReference type="HOGENOM" id="CLU_965952_0_0_9"/>
<dbReference type="SUPFAM" id="SSF160904">
    <property type="entry name" value="Jann2411-like"/>
    <property type="match status" value="1"/>
</dbReference>
<dbReference type="STRING" id="370438.PTH_2872"/>
<organism evidence="1 2">
    <name type="scientific">Pelotomaculum thermopropionicum (strain DSM 13744 / JCM 10971 / SI)</name>
    <dbReference type="NCBI Taxonomy" id="370438"/>
    <lineage>
        <taxon>Bacteria</taxon>
        <taxon>Bacillati</taxon>
        <taxon>Bacillota</taxon>
        <taxon>Clostridia</taxon>
        <taxon>Eubacteriales</taxon>
        <taxon>Desulfotomaculaceae</taxon>
        <taxon>Pelotomaculum</taxon>
    </lineage>
</organism>
<dbReference type="AlphaFoldDB" id="A5CY63"/>